<dbReference type="SUPFAM" id="SSF47459">
    <property type="entry name" value="HLH, helix-loop-helix DNA-binding domain"/>
    <property type="match status" value="1"/>
</dbReference>
<dbReference type="GO" id="GO:0005634">
    <property type="term" value="C:nucleus"/>
    <property type="evidence" value="ECO:0007669"/>
    <property type="project" value="UniProtKB-SubCell"/>
</dbReference>
<dbReference type="CDD" id="cd11393">
    <property type="entry name" value="bHLH_AtbHLH_like"/>
    <property type="match status" value="1"/>
</dbReference>
<evidence type="ECO:0000256" key="5">
    <source>
        <dbReference type="ARBA" id="ARBA00023242"/>
    </source>
</evidence>
<keyword evidence="4" id="KW-0804">Transcription</keyword>
<evidence type="ECO:0000256" key="1">
    <source>
        <dbReference type="ARBA" id="ARBA00004123"/>
    </source>
</evidence>
<dbReference type="PROSITE" id="PS50888">
    <property type="entry name" value="BHLH"/>
    <property type="match status" value="1"/>
</dbReference>
<dbReference type="PANTHER" id="PTHR16223:SF335">
    <property type="entry name" value="TRANSCRIPTION FACTOR BHLH113"/>
    <property type="match status" value="1"/>
</dbReference>
<feature type="region of interest" description="Disordered" evidence="6">
    <location>
        <begin position="145"/>
        <end position="176"/>
    </location>
</feature>
<dbReference type="GO" id="GO:0046983">
    <property type="term" value="F:protein dimerization activity"/>
    <property type="evidence" value="ECO:0007669"/>
    <property type="project" value="InterPro"/>
</dbReference>
<feature type="compositionally biased region" description="Low complexity" evidence="6">
    <location>
        <begin position="110"/>
        <end position="121"/>
    </location>
</feature>
<reference evidence="9" key="1">
    <citation type="journal article" date="2017" name="Plant J.">
        <title>The pomegranate (Punica granatum L.) genome and the genomics of punicalagin biosynthesis.</title>
        <authorList>
            <person name="Qin G."/>
            <person name="Xu C."/>
            <person name="Ming R."/>
            <person name="Tang H."/>
            <person name="Guyot R."/>
            <person name="Kramer E.M."/>
            <person name="Hu Y."/>
            <person name="Yi X."/>
            <person name="Qi Y."/>
            <person name="Xu X."/>
            <person name="Gao Z."/>
            <person name="Pan H."/>
            <person name="Jian J."/>
            <person name="Tian Y."/>
            <person name="Yue Z."/>
            <person name="Xu Y."/>
        </authorList>
    </citation>
    <scope>NUCLEOTIDE SEQUENCE [LARGE SCALE GENOMIC DNA]</scope>
    <source>
        <strain evidence="9">cv. Dabenzi</strain>
    </source>
</reference>
<keyword evidence="2" id="KW-0805">Transcription regulation</keyword>
<proteinExistence type="predicted"/>
<dbReference type="InterPro" id="IPR011598">
    <property type="entry name" value="bHLH_dom"/>
</dbReference>
<gene>
    <name evidence="8" type="ORF">CDL15_Pgr028527</name>
</gene>
<organism evidence="8 9">
    <name type="scientific">Punica granatum</name>
    <name type="common">Pomegranate</name>
    <dbReference type="NCBI Taxonomy" id="22663"/>
    <lineage>
        <taxon>Eukaryota</taxon>
        <taxon>Viridiplantae</taxon>
        <taxon>Streptophyta</taxon>
        <taxon>Embryophyta</taxon>
        <taxon>Tracheophyta</taxon>
        <taxon>Spermatophyta</taxon>
        <taxon>Magnoliopsida</taxon>
        <taxon>eudicotyledons</taxon>
        <taxon>Gunneridae</taxon>
        <taxon>Pentapetalae</taxon>
        <taxon>rosids</taxon>
        <taxon>malvids</taxon>
        <taxon>Myrtales</taxon>
        <taxon>Lythraceae</taxon>
        <taxon>Punica</taxon>
    </lineage>
</organism>
<evidence type="ECO:0000313" key="9">
    <source>
        <dbReference type="Proteomes" id="UP000197138"/>
    </source>
</evidence>
<dbReference type="EMBL" id="MTKT01005739">
    <property type="protein sequence ID" value="OWM64810.1"/>
    <property type="molecule type" value="Genomic_DNA"/>
</dbReference>
<feature type="region of interest" description="Disordered" evidence="6">
    <location>
        <begin position="222"/>
        <end position="246"/>
    </location>
</feature>
<evidence type="ECO:0000256" key="2">
    <source>
        <dbReference type="ARBA" id="ARBA00023015"/>
    </source>
</evidence>
<dbReference type="GO" id="GO:0000981">
    <property type="term" value="F:DNA-binding transcription factor activity, RNA polymerase II-specific"/>
    <property type="evidence" value="ECO:0007669"/>
    <property type="project" value="TreeGrafter"/>
</dbReference>
<evidence type="ECO:0000259" key="7">
    <source>
        <dbReference type="PROSITE" id="PS50888"/>
    </source>
</evidence>
<dbReference type="Pfam" id="PF00010">
    <property type="entry name" value="HLH"/>
    <property type="match status" value="1"/>
</dbReference>
<evidence type="ECO:0000256" key="3">
    <source>
        <dbReference type="ARBA" id="ARBA00023125"/>
    </source>
</evidence>
<dbReference type="Proteomes" id="UP000197138">
    <property type="component" value="Unassembled WGS sequence"/>
</dbReference>
<feature type="domain" description="BHLH" evidence="7">
    <location>
        <begin position="161"/>
        <end position="210"/>
    </location>
</feature>
<dbReference type="GO" id="GO:0000978">
    <property type="term" value="F:RNA polymerase II cis-regulatory region sequence-specific DNA binding"/>
    <property type="evidence" value="ECO:0007669"/>
    <property type="project" value="TreeGrafter"/>
</dbReference>
<protein>
    <recommendedName>
        <fullName evidence="7">BHLH domain-containing protein</fullName>
    </recommendedName>
</protein>
<feature type="compositionally biased region" description="Polar residues" evidence="6">
    <location>
        <begin position="145"/>
        <end position="154"/>
    </location>
</feature>
<keyword evidence="5" id="KW-0539">Nucleus</keyword>
<dbReference type="InterPro" id="IPR045843">
    <property type="entry name" value="IND-like"/>
</dbReference>
<evidence type="ECO:0000313" key="8">
    <source>
        <dbReference type="EMBL" id="OWM64810.1"/>
    </source>
</evidence>
<dbReference type="InterPro" id="IPR045239">
    <property type="entry name" value="bHLH95_bHLH"/>
</dbReference>
<dbReference type="AlphaFoldDB" id="A0A218VXL4"/>
<dbReference type="InterPro" id="IPR036638">
    <property type="entry name" value="HLH_DNA-bd_sf"/>
</dbReference>
<evidence type="ECO:0000256" key="6">
    <source>
        <dbReference type="SAM" id="MobiDB-lite"/>
    </source>
</evidence>
<accession>A0A218VXL4</accession>
<dbReference type="PANTHER" id="PTHR16223">
    <property type="entry name" value="TRANSCRIPTION FACTOR BHLH83-RELATED"/>
    <property type="match status" value="1"/>
</dbReference>
<sequence>MSIELASLAVSPNRVPIIDMADDDRIVDFDWELQTMRGTFSQLLFADDLAGFALSETTSLGSSLSCLSPYSKQDPPKMLRFGNPKEDESTEVKAAFTEPARSITTDPKRSTSSLTSRDTSTGCLPTSKRREGFLHGLVQSSSGIVLTAPTVNGRSSKRSKTENAPSNRKTRGRRERLGERIAALQQLVSPHGKTDTASVLHEAMGYIRFLHEQVQVLCSPYLQQFPSSPEPPEGGGNTGEESTSSLRKRSLRSRGLCLIPLACTAHVAACNGADFWSPAMCNANLSSSSSPLLQ</sequence>
<evidence type="ECO:0000256" key="4">
    <source>
        <dbReference type="ARBA" id="ARBA00023163"/>
    </source>
</evidence>
<name>A0A218VXL4_PUNGR</name>
<comment type="subcellular location">
    <subcellularLocation>
        <location evidence="1">Nucleus</location>
    </subcellularLocation>
</comment>
<keyword evidence="3" id="KW-0238">DNA-binding</keyword>
<feature type="region of interest" description="Disordered" evidence="6">
    <location>
        <begin position="82"/>
        <end position="128"/>
    </location>
</feature>
<comment type="caution">
    <text evidence="8">The sequence shown here is derived from an EMBL/GenBank/DDBJ whole genome shotgun (WGS) entry which is preliminary data.</text>
</comment>
<dbReference type="Gene3D" id="4.10.280.10">
    <property type="entry name" value="Helix-loop-helix DNA-binding domain"/>
    <property type="match status" value="1"/>
</dbReference>
<dbReference type="SMART" id="SM00353">
    <property type="entry name" value="HLH"/>
    <property type="match status" value="1"/>
</dbReference>